<proteinExistence type="predicted"/>
<reference evidence="1" key="1">
    <citation type="submission" date="2014-09" db="EMBL/GenBank/DDBJ databases">
        <authorList>
            <person name="Magalhaes I.L.F."/>
            <person name="Oliveira U."/>
            <person name="Santos F.R."/>
            <person name="Vidigal T.H.D.A."/>
            <person name="Brescovit A.D."/>
            <person name="Santos A.J."/>
        </authorList>
    </citation>
    <scope>NUCLEOTIDE SEQUENCE</scope>
    <source>
        <tissue evidence="1">Shoot tissue taken approximately 20 cm above the soil surface</tissue>
    </source>
</reference>
<protein>
    <submittedName>
        <fullName evidence="1">Uncharacterized protein</fullName>
    </submittedName>
</protein>
<dbReference type="AlphaFoldDB" id="A0A0A9A0A9"/>
<dbReference type="EMBL" id="GBRH01252831">
    <property type="protein sequence ID" value="JAD45064.1"/>
    <property type="molecule type" value="Transcribed_RNA"/>
</dbReference>
<organism evidence="1">
    <name type="scientific">Arundo donax</name>
    <name type="common">Giant reed</name>
    <name type="synonym">Donax arundinaceus</name>
    <dbReference type="NCBI Taxonomy" id="35708"/>
    <lineage>
        <taxon>Eukaryota</taxon>
        <taxon>Viridiplantae</taxon>
        <taxon>Streptophyta</taxon>
        <taxon>Embryophyta</taxon>
        <taxon>Tracheophyta</taxon>
        <taxon>Spermatophyta</taxon>
        <taxon>Magnoliopsida</taxon>
        <taxon>Liliopsida</taxon>
        <taxon>Poales</taxon>
        <taxon>Poaceae</taxon>
        <taxon>PACMAD clade</taxon>
        <taxon>Arundinoideae</taxon>
        <taxon>Arundineae</taxon>
        <taxon>Arundo</taxon>
    </lineage>
</organism>
<accession>A0A0A9A0A9</accession>
<name>A0A0A9A0A9_ARUDO</name>
<evidence type="ECO:0000313" key="1">
    <source>
        <dbReference type="EMBL" id="JAD45064.1"/>
    </source>
</evidence>
<sequence length="63" mass="7439">MYRQLKSLFFFPILLGYVSTVYPWCIGISWCIRYGYVCFLEYPCFRVMHTSVNRQTGATGQLL</sequence>
<reference evidence="1" key="2">
    <citation type="journal article" date="2015" name="Data Brief">
        <title>Shoot transcriptome of the giant reed, Arundo donax.</title>
        <authorList>
            <person name="Barrero R.A."/>
            <person name="Guerrero F.D."/>
            <person name="Moolhuijzen P."/>
            <person name="Goolsby J.A."/>
            <person name="Tidwell J."/>
            <person name="Bellgard S.E."/>
            <person name="Bellgard M.I."/>
        </authorList>
    </citation>
    <scope>NUCLEOTIDE SEQUENCE</scope>
    <source>
        <tissue evidence="1">Shoot tissue taken approximately 20 cm above the soil surface</tissue>
    </source>
</reference>